<dbReference type="InterPro" id="IPR027867">
    <property type="entry name" value="SPATA48"/>
</dbReference>
<accession>A0AAN8G9Z9</accession>
<dbReference type="PANTHER" id="PTHR34759:SF1">
    <property type="entry name" value="SPERMATOGENESIS-ASSOCIATED PROTEIN 48"/>
    <property type="match status" value="1"/>
</dbReference>
<evidence type="ECO:0000313" key="3">
    <source>
        <dbReference type="Proteomes" id="UP001347796"/>
    </source>
</evidence>
<comment type="caution">
    <text evidence="2">The sequence shown here is derived from an EMBL/GenBank/DDBJ whole genome shotgun (WGS) entry which is preliminary data.</text>
</comment>
<feature type="compositionally biased region" description="Polar residues" evidence="1">
    <location>
        <begin position="118"/>
        <end position="140"/>
    </location>
</feature>
<feature type="region of interest" description="Disordered" evidence="1">
    <location>
        <begin position="264"/>
        <end position="294"/>
    </location>
</feature>
<feature type="region of interest" description="Disordered" evidence="1">
    <location>
        <begin position="118"/>
        <end position="146"/>
    </location>
</feature>
<protein>
    <submittedName>
        <fullName evidence="2">Uncharacterized protein</fullName>
    </submittedName>
</protein>
<dbReference type="AlphaFoldDB" id="A0AAN8G9Z9"/>
<dbReference type="EMBL" id="JAZGQO010000021">
    <property type="protein sequence ID" value="KAK6166716.1"/>
    <property type="molecule type" value="Genomic_DNA"/>
</dbReference>
<dbReference type="Proteomes" id="UP001347796">
    <property type="component" value="Unassembled WGS sequence"/>
</dbReference>
<name>A0AAN8G9Z9_PATCE</name>
<organism evidence="2 3">
    <name type="scientific">Patella caerulea</name>
    <name type="common">Rayed Mediterranean limpet</name>
    <dbReference type="NCBI Taxonomy" id="87958"/>
    <lineage>
        <taxon>Eukaryota</taxon>
        <taxon>Metazoa</taxon>
        <taxon>Spiralia</taxon>
        <taxon>Lophotrochozoa</taxon>
        <taxon>Mollusca</taxon>
        <taxon>Gastropoda</taxon>
        <taxon>Patellogastropoda</taxon>
        <taxon>Patelloidea</taxon>
        <taxon>Patellidae</taxon>
        <taxon>Patella</taxon>
    </lineage>
</organism>
<proteinExistence type="predicted"/>
<evidence type="ECO:0000256" key="1">
    <source>
        <dbReference type="SAM" id="MobiDB-lite"/>
    </source>
</evidence>
<dbReference type="PANTHER" id="PTHR34759">
    <property type="entry name" value="SPERMATOGENESIS-ASSOCIATED PROTEIN 48"/>
    <property type="match status" value="1"/>
</dbReference>
<feature type="compositionally biased region" description="Basic and acidic residues" evidence="1">
    <location>
        <begin position="56"/>
        <end position="80"/>
    </location>
</feature>
<gene>
    <name evidence="2" type="ORF">SNE40_023347</name>
</gene>
<sequence>MTTLVNANYVLSDSTFRVRPDLKTYFLTNNNSGGHTVRQIEENRRLRQSKFPSLRGKHDYSSFQDKKSSGFRKYNDDGDHQVAAPHRSYDNIIDPTTGFVSAGGDLDRGTGHSKIDTLVQNNDKPNASIPQTKTPRSTTAIPAPGLHRSMTYVPGAPTKWNSRKISDAWIRAQLGGWTSDFDPTKVLTEEQKAQNSFVAKQPSELSKSSRDELARKFMYSSSTQRLYEGVPWDNMLKGKPWPFKTTLELRPDMVSQRFSDKQYEPTAQEWQSVGKSWDRGQPRSGYYKNRPVTL</sequence>
<keyword evidence="3" id="KW-1185">Reference proteome</keyword>
<reference evidence="2 3" key="1">
    <citation type="submission" date="2024-01" db="EMBL/GenBank/DDBJ databases">
        <title>The genome of the rayed Mediterranean limpet Patella caerulea (Linnaeus, 1758).</title>
        <authorList>
            <person name="Anh-Thu Weber A."/>
            <person name="Halstead-Nussloch G."/>
        </authorList>
    </citation>
    <scope>NUCLEOTIDE SEQUENCE [LARGE SCALE GENOMIC DNA]</scope>
    <source>
        <strain evidence="2">AATW-2023a</strain>
        <tissue evidence="2">Whole specimen</tissue>
    </source>
</reference>
<evidence type="ECO:0000313" key="2">
    <source>
        <dbReference type="EMBL" id="KAK6166716.1"/>
    </source>
</evidence>
<feature type="region of interest" description="Disordered" evidence="1">
    <location>
        <begin position="52"/>
        <end position="86"/>
    </location>
</feature>